<sequence length="402" mass="46873">MKTTTPLPNGKKYQFDRLIFKNNSLVLKSYFDIIIQPALTPEVNTYSRLLVDYFVAHGNICLLFKQIAKHGIDINSIETKTFKGNSVLVRLYNEYANRFLVDFAKNSLQEVLQNFIFTPSIPHEQLITKLCEGIHSSLKTIPPHFIRSLQVISEEVENKQTNHNSTQWVFQQLFFVKFLFPLLENPLFILDGVKQDELRLNQKKIDQFAHYFEQVVNSGIGNEDILSLVKETIYYLNKPVALSIEQSGLDLEEQKRLHALIVQAFKDHQKDIINYLNLSEKERKEKKGGGDLTGKITSLFLSSIEPSELKMNEIEALNEANRLIYFYRDTYSQRIQEITKENTLYNDYLLKLQRQIQLITQQIEEEKVIHYKLSKELYEVEKTEQTSSQENSVSSFSSFSYN</sequence>
<dbReference type="SUPFAM" id="SSF48350">
    <property type="entry name" value="GTPase activation domain, GAP"/>
    <property type="match status" value="1"/>
</dbReference>
<dbReference type="VEuPathDB" id="AmoebaDB:KM1_176980"/>
<evidence type="ECO:0000313" key="1">
    <source>
        <dbReference type="EMBL" id="GAT92314.1"/>
    </source>
</evidence>
<dbReference type="VEuPathDB" id="AmoebaDB:EHI8A_108110"/>
<comment type="caution">
    <text evidence="1">The sequence shown here is derived from an EMBL/GenBank/DDBJ whole genome shotgun (WGS) entry which is preliminary data.</text>
</comment>
<dbReference type="InterPro" id="IPR008936">
    <property type="entry name" value="Rho_GTPase_activation_prot"/>
</dbReference>
<dbReference type="Gene3D" id="1.10.506.10">
    <property type="entry name" value="GTPase Activation - p120gap, domain 1"/>
    <property type="match status" value="1"/>
</dbReference>
<evidence type="ECO:0008006" key="3">
    <source>
        <dbReference type="Google" id="ProtNLM"/>
    </source>
</evidence>
<reference evidence="1 2" key="1">
    <citation type="submission" date="2016-05" db="EMBL/GenBank/DDBJ databases">
        <title>First whole genome sequencing of Entamoeba histolytica HM1:IMSS-clone-6.</title>
        <authorList>
            <person name="Mukherjee Avik.K."/>
            <person name="Izumyama S."/>
            <person name="Nakada-Tsukui K."/>
            <person name="Nozaki T."/>
        </authorList>
    </citation>
    <scope>NUCLEOTIDE SEQUENCE [LARGE SCALE GENOMIC DNA]</scope>
    <source>
        <strain evidence="1 2">HM1:IMSS clone 6</strain>
    </source>
</reference>
<dbReference type="AlphaFoldDB" id="A0A5K1U6C5"/>
<organism evidence="1 2">
    <name type="scientific">Entamoeba histolytica</name>
    <dbReference type="NCBI Taxonomy" id="5759"/>
    <lineage>
        <taxon>Eukaryota</taxon>
        <taxon>Amoebozoa</taxon>
        <taxon>Evosea</taxon>
        <taxon>Archamoebae</taxon>
        <taxon>Mastigamoebida</taxon>
        <taxon>Entamoebidae</taxon>
        <taxon>Entamoeba</taxon>
    </lineage>
</organism>
<dbReference type="VEuPathDB" id="AmoebaDB:EHI_023030"/>
<dbReference type="OMA" id="KENIMYH"/>
<protein>
    <recommendedName>
        <fullName evidence="3">Ras-GAP domain-containing protein</fullName>
    </recommendedName>
</protein>
<dbReference type="VEuPathDB" id="AmoebaDB:EHI7A_101010"/>
<evidence type="ECO:0000313" key="2">
    <source>
        <dbReference type="Proteomes" id="UP000078387"/>
    </source>
</evidence>
<name>A0A5K1U6C5_ENTHI</name>
<gene>
    <name evidence="1" type="ORF">CL6EHI_023030</name>
</gene>
<proteinExistence type="predicted"/>
<dbReference type="EMBL" id="BDEQ01000001">
    <property type="protein sequence ID" value="GAT92314.1"/>
    <property type="molecule type" value="Genomic_DNA"/>
</dbReference>
<dbReference type="Proteomes" id="UP000078387">
    <property type="component" value="Unassembled WGS sequence"/>
</dbReference>
<accession>A0A5K1U6C5</accession>
<dbReference type="VEuPathDB" id="AmoebaDB:EHI5A_138730"/>